<evidence type="ECO:0000313" key="2">
    <source>
        <dbReference type="EMBL" id="MCI92347.1"/>
    </source>
</evidence>
<feature type="compositionally biased region" description="Pro residues" evidence="1">
    <location>
        <begin position="29"/>
        <end position="39"/>
    </location>
</feature>
<evidence type="ECO:0000313" key="3">
    <source>
        <dbReference type="Proteomes" id="UP000265520"/>
    </source>
</evidence>
<accession>A0A392VWL4</accession>
<evidence type="ECO:0000256" key="1">
    <source>
        <dbReference type="SAM" id="MobiDB-lite"/>
    </source>
</evidence>
<dbReference type="EMBL" id="LXQA011298483">
    <property type="protein sequence ID" value="MCI92347.1"/>
    <property type="molecule type" value="Genomic_DNA"/>
</dbReference>
<comment type="caution">
    <text evidence="2">The sequence shown here is derived from an EMBL/GenBank/DDBJ whole genome shotgun (WGS) entry which is preliminary data.</text>
</comment>
<name>A0A392VWL4_9FABA</name>
<reference evidence="2 3" key="1">
    <citation type="journal article" date="2018" name="Front. Plant Sci.">
        <title>Red Clover (Trifolium pratense) and Zigzag Clover (T. medium) - A Picture of Genomic Similarities and Differences.</title>
        <authorList>
            <person name="Dluhosova J."/>
            <person name="Istvanek J."/>
            <person name="Nedelnik J."/>
            <person name="Repkova J."/>
        </authorList>
    </citation>
    <scope>NUCLEOTIDE SEQUENCE [LARGE SCALE GENOMIC DNA]</scope>
    <source>
        <strain evidence="3">cv. 10/8</strain>
        <tissue evidence="2">Leaf</tissue>
    </source>
</reference>
<feature type="non-terminal residue" evidence="2">
    <location>
        <position position="1"/>
    </location>
</feature>
<dbReference type="Proteomes" id="UP000265520">
    <property type="component" value="Unassembled WGS sequence"/>
</dbReference>
<protein>
    <submittedName>
        <fullName evidence="2">Uncharacterized protein</fullName>
    </submittedName>
</protein>
<proteinExistence type="predicted"/>
<feature type="region of interest" description="Disordered" evidence="1">
    <location>
        <begin position="25"/>
        <end position="53"/>
    </location>
</feature>
<dbReference type="AlphaFoldDB" id="A0A392VWL4"/>
<sequence>RPVPHPPHHMLPKPTASWLTTALPKTHYLPPPQRLPPTSSPESAYGSRTESDNNNNTIIEYIYEM</sequence>
<keyword evidence="3" id="KW-1185">Reference proteome</keyword>
<organism evidence="2 3">
    <name type="scientific">Trifolium medium</name>
    <dbReference type="NCBI Taxonomy" id="97028"/>
    <lineage>
        <taxon>Eukaryota</taxon>
        <taxon>Viridiplantae</taxon>
        <taxon>Streptophyta</taxon>
        <taxon>Embryophyta</taxon>
        <taxon>Tracheophyta</taxon>
        <taxon>Spermatophyta</taxon>
        <taxon>Magnoliopsida</taxon>
        <taxon>eudicotyledons</taxon>
        <taxon>Gunneridae</taxon>
        <taxon>Pentapetalae</taxon>
        <taxon>rosids</taxon>
        <taxon>fabids</taxon>
        <taxon>Fabales</taxon>
        <taxon>Fabaceae</taxon>
        <taxon>Papilionoideae</taxon>
        <taxon>50 kb inversion clade</taxon>
        <taxon>NPAAA clade</taxon>
        <taxon>Hologalegina</taxon>
        <taxon>IRL clade</taxon>
        <taxon>Trifolieae</taxon>
        <taxon>Trifolium</taxon>
    </lineage>
</organism>